<dbReference type="AlphaFoldDB" id="K3Y0M7"/>
<dbReference type="EnsemblPlants" id="KQL11430">
    <property type="protein sequence ID" value="KQL11430"/>
    <property type="gene ID" value="SETIT_007738mg"/>
</dbReference>
<keyword evidence="2" id="KW-1185">Reference proteome</keyword>
<dbReference type="Gramene" id="KQL11430">
    <property type="protein sequence ID" value="KQL11430"/>
    <property type="gene ID" value="SETIT_007738mg"/>
</dbReference>
<evidence type="ECO:0000313" key="2">
    <source>
        <dbReference type="Proteomes" id="UP000004995"/>
    </source>
</evidence>
<proteinExistence type="predicted"/>
<dbReference type="HOGENOM" id="CLU_2762627_0_0_1"/>
<dbReference type="EMBL" id="AGNK02002610">
    <property type="status" value="NOT_ANNOTATED_CDS"/>
    <property type="molecule type" value="Genomic_DNA"/>
</dbReference>
<organism evidence="1 2">
    <name type="scientific">Setaria italica</name>
    <name type="common">Foxtail millet</name>
    <name type="synonym">Panicum italicum</name>
    <dbReference type="NCBI Taxonomy" id="4555"/>
    <lineage>
        <taxon>Eukaryota</taxon>
        <taxon>Viridiplantae</taxon>
        <taxon>Streptophyta</taxon>
        <taxon>Embryophyta</taxon>
        <taxon>Tracheophyta</taxon>
        <taxon>Spermatophyta</taxon>
        <taxon>Magnoliopsida</taxon>
        <taxon>Liliopsida</taxon>
        <taxon>Poales</taxon>
        <taxon>Poaceae</taxon>
        <taxon>PACMAD clade</taxon>
        <taxon>Panicoideae</taxon>
        <taxon>Panicodae</taxon>
        <taxon>Paniceae</taxon>
        <taxon>Cenchrinae</taxon>
        <taxon>Setaria</taxon>
    </lineage>
</organism>
<name>K3Y0M7_SETIT</name>
<reference evidence="2" key="1">
    <citation type="journal article" date="2012" name="Nat. Biotechnol.">
        <title>Reference genome sequence of the model plant Setaria.</title>
        <authorList>
            <person name="Bennetzen J.L."/>
            <person name="Schmutz J."/>
            <person name="Wang H."/>
            <person name="Percifield R."/>
            <person name="Hawkins J."/>
            <person name="Pontaroli A.C."/>
            <person name="Estep M."/>
            <person name="Feng L."/>
            <person name="Vaughn J.N."/>
            <person name="Grimwood J."/>
            <person name="Jenkins J."/>
            <person name="Barry K."/>
            <person name="Lindquist E."/>
            <person name="Hellsten U."/>
            <person name="Deshpande S."/>
            <person name="Wang X."/>
            <person name="Wu X."/>
            <person name="Mitros T."/>
            <person name="Triplett J."/>
            <person name="Yang X."/>
            <person name="Ye C.Y."/>
            <person name="Mauro-Herrera M."/>
            <person name="Wang L."/>
            <person name="Li P."/>
            <person name="Sharma M."/>
            <person name="Sharma R."/>
            <person name="Ronald P.C."/>
            <person name="Panaud O."/>
            <person name="Kellogg E.A."/>
            <person name="Brutnell T.P."/>
            <person name="Doust A.N."/>
            <person name="Tuskan G.A."/>
            <person name="Rokhsar D."/>
            <person name="Devos K.M."/>
        </authorList>
    </citation>
    <scope>NUCLEOTIDE SEQUENCE [LARGE SCALE GENOMIC DNA]</scope>
    <source>
        <strain evidence="2">cv. Yugu1</strain>
    </source>
</reference>
<accession>K3Y0M7</accession>
<protein>
    <submittedName>
        <fullName evidence="1">Uncharacterized protein</fullName>
    </submittedName>
</protein>
<evidence type="ECO:0000313" key="1">
    <source>
        <dbReference type="EnsemblPlants" id="KQL11430"/>
    </source>
</evidence>
<dbReference type="Proteomes" id="UP000004995">
    <property type="component" value="Unassembled WGS sequence"/>
</dbReference>
<dbReference type="InParanoid" id="K3Y0M7"/>
<sequence>MLSDDDAFALKFSSVAKSLKTLVDVEAANNTAIANAIQIAFAKELEAQNQDAERRDQLFDVLEKFNHVPL</sequence>
<reference evidence="1" key="2">
    <citation type="submission" date="2018-08" db="UniProtKB">
        <authorList>
            <consortium name="EnsemblPlants"/>
        </authorList>
    </citation>
    <scope>IDENTIFICATION</scope>
    <source>
        <strain evidence="1">Yugu1</strain>
    </source>
</reference>